<comment type="caution">
    <text evidence="13">The sequence shown here is derived from an EMBL/GenBank/DDBJ whole genome shotgun (WGS) entry which is preliminary data.</text>
</comment>
<comment type="similarity">
    <text evidence="10">Belongs to the peptidase C19 family.</text>
</comment>
<comment type="subcellular location">
    <subcellularLocation>
        <location evidence="2">Nucleus</location>
    </subcellularLocation>
</comment>
<evidence type="ECO:0000256" key="7">
    <source>
        <dbReference type="ARBA" id="ARBA00023015"/>
    </source>
</evidence>
<dbReference type="PROSITE" id="PS50235">
    <property type="entry name" value="USP_3"/>
    <property type="match status" value="1"/>
</dbReference>
<dbReference type="InterPro" id="IPR038765">
    <property type="entry name" value="Papain-like_cys_pep_sf"/>
</dbReference>
<evidence type="ECO:0000256" key="11">
    <source>
        <dbReference type="SAM" id="MobiDB-lite"/>
    </source>
</evidence>
<dbReference type="InterPro" id="IPR028889">
    <property type="entry name" value="USP"/>
</dbReference>
<keyword evidence="14" id="KW-1185">Reference proteome</keyword>
<protein>
    <recommendedName>
        <fullName evidence="10">Ubiquitin carboxyl-terminal hydrolase</fullName>
        <ecNumber evidence="10">3.4.19.12</ecNumber>
    </recommendedName>
</protein>
<proteinExistence type="inferred from homology"/>
<evidence type="ECO:0000256" key="9">
    <source>
        <dbReference type="ARBA" id="ARBA00023242"/>
    </source>
</evidence>
<dbReference type="InterPro" id="IPR013083">
    <property type="entry name" value="Znf_RING/FYVE/PHD"/>
</dbReference>
<keyword evidence="6 10" id="KW-0788">Thiol protease</keyword>
<dbReference type="SUPFAM" id="SSF57850">
    <property type="entry name" value="RING/U-box"/>
    <property type="match status" value="1"/>
</dbReference>
<dbReference type="Proteomes" id="UP001141327">
    <property type="component" value="Unassembled WGS sequence"/>
</dbReference>
<evidence type="ECO:0000256" key="2">
    <source>
        <dbReference type="ARBA" id="ARBA00004123"/>
    </source>
</evidence>
<dbReference type="InterPro" id="IPR001394">
    <property type="entry name" value="Peptidase_C19_UCH"/>
</dbReference>
<keyword evidence="5 10" id="KW-0378">Hydrolase</keyword>
<reference evidence="13" key="1">
    <citation type="journal article" date="2022" name="bioRxiv">
        <title>Genomics of Preaxostyla Flagellates Illuminates Evolutionary Transitions and the Path Towards Mitochondrial Loss.</title>
        <authorList>
            <person name="Novak L.V.F."/>
            <person name="Treitli S.C."/>
            <person name="Pyrih J."/>
            <person name="Halakuc P."/>
            <person name="Pipaliya S.V."/>
            <person name="Vacek V."/>
            <person name="Brzon O."/>
            <person name="Soukal P."/>
            <person name="Eme L."/>
            <person name="Dacks J.B."/>
            <person name="Karnkowska A."/>
            <person name="Elias M."/>
            <person name="Hampl V."/>
        </authorList>
    </citation>
    <scope>NUCLEOTIDE SEQUENCE</scope>
    <source>
        <strain evidence="13">RCP-MX</strain>
    </source>
</reference>
<dbReference type="PANTHER" id="PTHR21646">
    <property type="entry name" value="UBIQUITIN CARBOXYL-TERMINAL HYDROLASE"/>
    <property type="match status" value="1"/>
</dbReference>
<dbReference type="PROSITE" id="PS00973">
    <property type="entry name" value="USP_2"/>
    <property type="match status" value="1"/>
</dbReference>
<dbReference type="Gene3D" id="3.30.40.10">
    <property type="entry name" value="Zinc/RING finger domain, C3HC4 (zinc finger)"/>
    <property type="match status" value="1"/>
</dbReference>
<dbReference type="InterPro" id="IPR050185">
    <property type="entry name" value="Ub_carboxyl-term_hydrolase"/>
</dbReference>
<feature type="region of interest" description="Disordered" evidence="11">
    <location>
        <begin position="228"/>
        <end position="260"/>
    </location>
</feature>
<sequence length="767" mass="81859">MDASHCSHLHALAQQPRKLVAFRALVRLLRESPTHCSVCAQPSPRLLMCADCVFFACQQAHLRPHAASRGHLLYLDLSLDTLICSKCNSHAPLSLLSLQDPPSDVVAAHAEKILQYPGVRGLYNLGNTCFINAILQALLHNPFLRSYYLGLGPCHVPPHAEPGSCFACEMDRLFCEFYSGGTDPVAPSSLLYTLWRYAPHMATSAQQDAHDCLITLFNLLHVHHPYHQKAGEADGKEQPQQPAPPTASDPGTRAAAPAPGGGAVVDFYASRGAPAATRPGGRQPTLLLDLPHIPLRPVTPGAAVSPPQAQPGGAGAGILAVPSTVDAAGSEDMSTSSDESADDARPRHRARILSPTSTPRTPPELLLEDGEVLDEEDNTIFGGLRGGCPSPSPPDSPVVGLRGGSGDHALSSYRPPPDSYGTPPHNFSGRAPTIYAALTRLRGGGLSDLEVNIESSSDDDMHPALLPVDPPAIARPISAPPAPDGGRRLQPIGPSGPGGMYTLADCLASFTAPESLGQAEPFKCHHCNGMRMGSQQLTLAGLPLTLCIHLKRFQQQQPHGHHAHASSKPPVFQKVETPVSFPLEDLDMAPFLTPAPSGAPHPPALYDLQALVCHSGSLDSGHYVVYVRPPATGRPGCDPRAPEWLLCDDAAVLAVPRERVMNAQGTQIVPKLSQTGTKVYQRVDQHVPTGTIILYRSFTKPVPNFGRVPNWTQCSPSLAFTKIIIGRDNVNVHAHTSAVLYLLFYAKRDPISLARTVCPAPRSQPGQ</sequence>
<gene>
    <name evidence="13" type="ORF">PAPYR_7988</name>
</gene>
<evidence type="ECO:0000256" key="5">
    <source>
        <dbReference type="ARBA" id="ARBA00022801"/>
    </source>
</evidence>
<dbReference type="Pfam" id="PF00443">
    <property type="entry name" value="UCH"/>
    <property type="match status" value="2"/>
</dbReference>
<dbReference type="PANTHER" id="PTHR21646:SF33">
    <property type="entry name" value="UBIQUITIN CARBOXYL-TERMINAL HYDROLASE 22"/>
    <property type="match status" value="1"/>
</dbReference>
<evidence type="ECO:0000256" key="6">
    <source>
        <dbReference type="ARBA" id="ARBA00022807"/>
    </source>
</evidence>
<comment type="catalytic activity">
    <reaction evidence="1 10">
        <text>Thiol-dependent hydrolysis of ester, thioester, amide, peptide and isopeptide bonds formed by the C-terminal Gly of ubiquitin (a 76-residue protein attached to proteins as an intracellular targeting signal).</text>
        <dbReference type="EC" id="3.4.19.12"/>
    </reaction>
</comment>
<dbReference type="EC" id="3.4.19.12" evidence="10"/>
<accession>A0ABQ8UBM7</accession>
<evidence type="ECO:0000313" key="13">
    <source>
        <dbReference type="EMBL" id="KAJ4456685.1"/>
    </source>
</evidence>
<feature type="compositionally biased region" description="Low complexity" evidence="11">
    <location>
        <begin position="300"/>
        <end position="311"/>
    </location>
</feature>
<dbReference type="InterPro" id="IPR018200">
    <property type="entry name" value="USP_CS"/>
</dbReference>
<dbReference type="EMBL" id="JAPMOS010000063">
    <property type="protein sequence ID" value="KAJ4456685.1"/>
    <property type="molecule type" value="Genomic_DNA"/>
</dbReference>
<keyword evidence="8" id="KW-0804">Transcription</keyword>
<name>A0ABQ8UBM7_9EUKA</name>
<dbReference type="PROSITE" id="PS00972">
    <property type="entry name" value="USP_1"/>
    <property type="match status" value="1"/>
</dbReference>
<feature type="region of interest" description="Disordered" evidence="11">
    <location>
        <begin position="298"/>
        <end position="364"/>
    </location>
</feature>
<evidence type="ECO:0000256" key="4">
    <source>
        <dbReference type="ARBA" id="ARBA00022786"/>
    </source>
</evidence>
<dbReference type="SUPFAM" id="SSF54001">
    <property type="entry name" value="Cysteine proteinases"/>
    <property type="match status" value="1"/>
</dbReference>
<evidence type="ECO:0000256" key="1">
    <source>
        <dbReference type="ARBA" id="ARBA00000707"/>
    </source>
</evidence>
<keyword evidence="4 10" id="KW-0833">Ubl conjugation pathway</keyword>
<organism evidence="13 14">
    <name type="scientific">Paratrimastix pyriformis</name>
    <dbReference type="NCBI Taxonomy" id="342808"/>
    <lineage>
        <taxon>Eukaryota</taxon>
        <taxon>Metamonada</taxon>
        <taxon>Preaxostyla</taxon>
        <taxon>Paratrimastigidae</taxon>
        <taxon>Paratrimastix</taxon>
    </lineage>
</organism>
<keyword evidence="9" id="KW-0539">Nucleus</keyword>
<dbReference type="Gene3D" id="3.90.70.10">
    <property type="entry name" value="Cysteine proteinases"/>
    <property type="match status" value="2"/>
</dbReference>
<evidence type="ECO:0000259" key="12">
    <source>
        <dbReference type="PROSITE" id="PS50235"/>
    </source>
</evidence>
<evidence type="ECO:0000256" key="3">
    <source>
        <dbReference type="ARBA" id="ARBA00022670"/>
    </source>
</evidence>
<keyword evidence="7" id="KW-0805">Transcription regulation</keyword>
<evidence type="ECO:0000256" key="10">
    <source>
        <dbReference type="RuleBase" id="RU366025"/>
    </source>
</evidence>
<keyword evidence="3 10" id="KW-0645">Protease</keyword>
<evidence type="ECO:0000256" key="8">
    <source>
        <dbReference type="ARBA" id="ARBA00023163"/>
    </source>
</evidence>
<evidence type="ECO:0000313" key="14">
    <source>
        <dbReference type="Proteomes" id="UP001141327"/>
    </source>
</evidence>
<dbReference type="GO" id="GO:0016787">
    <property type="term" value="F:hydrolase activity"/>
    <property type="evidence" value="ECO:0007669"/>
    <property type="project" value="UniProtKB-KW"/>
</dbReference>
<feature type="domain" description="USP" evidence="12">
    <location>
        <begin position="120"/>
        <end position="673"/>
    </location>
</feature>